<evidence type="ECO:0000256" key="3">
    <source>
        <dbReference type="SAM" id="MobiDB-lite"/>
    </source>
</evidence>
<evidence type="ECO:0000313" key="5">
    <source>
        <dbReference type="EMBL" id="KAJ7678804.1"/>
    </source>
</evidence>
<dbReference type="EMBL" id="JARKIE010000131">
    <property type="protein sequence ID" value="KAJ7678804.1"/>
    <property type="molecule type" value="Genomic_DNA"/>
</dbReference>
<accession>A0AAD7GCT7</accession>
<feature type="chain" id="PRO_5041899872" evidence="4">
    <location>
        <begin position="24"/>
        <end position="393"/>
    </location>
</feature>
<gene>
    <name evidence="5" type="ORF">B0H17DRAFT_1235143</name>
</gene>
<feature type="compositionally biased region" description="Basic residues" evidence="3">
    <location>
        <begin position="340"/>
        <end position="349"/>
    </location>
</feature>
<dbReference type="GO" id="GO:0000026">
    <property type="term" value="F:alpha-1,2-mannosyltransferase activity"/>
    <property type="evidence" value="ECO:0007669"/>
    <property type="project" value="TreeGrafter"/>
</dbReference>
<dbReference type="AlphaFoldDB" id="A0AAD7GCT7"/>
<evidence type="ECO:0000256" key="2">
    <source>
        <dbReference type="ARBA" id="ARBA00022679"/>
    </source>
</evidence>
<keyword evidence="4" id="KW-0732">Signal</keyword>
<dbReference type="InterPro" id="IPR029044">
    <property type="entry name" value="Nucleotide-diphossugar_trans"/>
</dbReference>
<comment type="caution">
    <text evidence="5">The sequence shown here is derived from an EMBL/GenBank/DDBJ whole genome shotgun (WGS) entry which is preliminary data.</text>
</comment>
<reference evidence="5" key="1">
    <citation type="submission" date="2023-03" db="EMBL/GenBank/DDBJ databases">
        <title>Massive genome expansion in bonnet fungi (Mycena s.s.) driven by repeated elements and novel gene families across ecological guilds.</title>
        <authorList>
            <consortium name="Lawrence Berkeley National Laboratory"/>
            <person name="Harder C.B."/>
            <person name="Miyauchi S."/>
            <person name="Viragh M."/>
            <person name="Kuo A."/>
            <person name="Thoen E."/>
            <person name="Andreopoulos B."/>
            <person name="Lu D."/>
            <person name="Skrede I."/>
            <person name="Drula E."/>
            <person name="Henrissat B."/>
            <person name="Morin E."/>
            <person name="Kohler A."/>
            <person name="Barry K."/>
            <person name="LaButti K."/>
            <person name="Morin E."/>
            <person name="Salamov A."/>
            <person name="Lipzen A."/>
            <person name="Mereny Z."/>
            <person name="Hegedus B."/>
            <person name="Baldrian P."/>
            <person name="Stursova M."/>
            <person name="Weitz H."/>
            <person name="Taylor A."/>
            <person name="Grigoriev I.V."/>
            <person name="Nagy L.G."/>
            <person name="Martin F."/>
            <person name="Kauserud H."/>
        </authorList>
    </citation>
    <scope>NUCLEOTIDE SEQUENCE</scope>
    <source>
        <strain evidence="5">CBHHK067</strain>
    </source>
</reference>
<dbReference type="Proteomes" id="UP001221757">
    <property type="component" value="Unassembled WGS sequence"/>
</dbReference>
<dbReference type="GO" id="GO:0006487">
    <property type="term" value="P:protein N-linked glycosylation"/>
    <property type="evidence" value="ECO:0007669"/>
    <property type="project" value="TreeGrafter"/>
</dbReference>
<dbReference type="PANTHER" id="PTHR31121:SF6">
    <property type="entry name" value="ALPHA-1,2 MANNOSYLTRANSFERASE KTR1"/>
    <property type="match status" value="1"/>
</dbReference>
<keyword evidence="2" id="KW-0808">Transferase</keyword>
<evidence type="ECO:0000256" key="4">
    <source>
        <dbReference type="SAM" id="SignalP"/>
    </source>
</evidence>
<name>A0AAD7GCT7_MYCRO</name>
<dbReference type="PANTHER" id="PTHR31121">
    <property type="entry name" value="ALPHA-1,2 MANNOSYLTRANSFERASE KTR1"/>
    <property type="match status" value="1"/>
</dbReference>
<dbReference type="GO" id="GO:0016020">
    <property type="term" value="C:membrane"/>
    <property type="evidence" value="ECO:0007669"/>
    <property type="project" value="InterPro"/>
</dbReference>
<dbReference type="Pfam" id="PF01793">
    <property type="entry name" value="Glyco_transf_15"/>
    <property type="match status" value="3"/>
</dbReference>
<dbReference type="GO" id="GO:0005794">
    <property type="term" value="C:Golgi apparatus"/>
    <property type="evidence" value="ECO:0007669"/>
    <property type="project" value="TreeGrafter"/>
</dbReference>
<comment type="similarity">
    <text evidence="1">Belongs to the glycosyltransferase 15 family.</text>
</comment>
<organism evidence="5 6">
    <name type="scientific">Mycena rosella</name>
    <name type="common">Pink bonnet</name>
    <name type="synonym">Agaricus rosellus</name>
    <dbReference type="NCBI Taxonomy" id="1033263"/>
    <lineage>
        <taxon>Eukaryota</taxon>
        <taxon>Fungi</taxon>
        <taxon>Dikarya</taxon>
        <taxon>Basidiomycota</taxon>
        <taxon>Agaricomycotina</taxon>
        <taxon>Agaricomycetes</taxon>
        <taxon>Agaricomycetidae</taxon>
        <taxon>Agaricales</taxon>
        <taxon>Marasmiineae</taxon>
        <taxon>Mycenaceae</taxon>
        <taxon>Mycena</taxon>
    </lineage>
</organism>
<dbReference type="SUPFAM" id="SSF53448">
    <property type="entry name" value="Nucleotide-diphospho-sugar transferases"/>
    <property type="match status" value="3"/>
</dbReference>
<dbReference type="Gene3D" id="3.90.550.10">
    <property type="entry name" value="Spore Coat Polysaccharide Biosynthesis Protein SpsA, Chain A"/>
    <property type="match status" value="2"/>
</dbReference>
<feature type="signal peptide" evidence="4">
    <location>
        <begin position="1"/>
        <end position="23"/>
    </location>
</feature>
<dbReference type="InterPro" id="IPR002685">
    <property type="entry name" value="Glyco_trans_15"/>
</dbReference>
<proteinExistence type="inferred from homology"/>
<evidence type="ECO:0000313" key="6">
    <source>
        <dbReference type="Proteomes" id="UP001221757"/>
    </source>
</evidence>
<protein>
    <submittedName>
        <fullName evidence="5">Glycolipid 2-alpha-mannosyltransferase-domain-containing protein</fullName>
    </submittedName>
</protein>
<keyword evidence="6" id="KW-1185">Reference proteome</keyword>
<evidence type="ECO:0000256" key="1">
    <source>
        <dbReference type="ARBA" id="ARBA00007677"/>
    </source>
</evidence>
<sequence>MHSGPRYLLVVLAVVVSGHYNLSLTHDAYARATSFSRLVSRPSTAVPQEYYSDRVELASRPRANATFVILARNGDLDSTVRSVREVEDRFNTRHHYLYTLLNDEPFTDEFKRRVSAVASGSVAYGLVPREHWVQPDWIDEERATKGREQLVADNVIYGGSVWYRNMCRYNSGCAAFYPFSFPRSLLILYAASSSATRSSSSTAGTGEPDVHFHCDVNFDPFWHTQDRGKVYGFIITMYKFDKTIPTLWGHVKGAPSPSLSLPDQGKVYDAPPAGFTITMYDFDKSIPTLWGHVKDFIKLHPEHIARDNALGFMSDDGGDVSLHASDAPHRMPRTQGGPRMRGRRARAARGGRLQPPSNPDPDLRSERRARPPLVRGAAQTKAQCGRGCAPRSF</sequence>
<dbReference type="GO" id="GO:0000032">
    <property type="term" value="P:cell wall mannoprotein biosynthetic process"/>
    <property type="evidence" value="ECO:0007669"/>
    <property type="project" value="TreeGrafter"/>
</dbReference>
<feature type="region of interest" description="Disordered" evidence="3">
    <location>
        <begin position="321"/>
        <end position="393"/>
    </location>
</feature>